<evidence type="ECO:0000313" key="2">
    <source>
        <dbReference type="Proteomes" id="UP001073227"/>
    </source>
</evidence>
<evidence type="ECO:0000313" key="1">
    <source>
        <dbReference type="EMBL" id="MCY0146182.1"/>
    </source>
</evidence>
<comment type="caution">
    <text evidence="1">The sequence shown here is derived from an EMBL/GenBank/DDBJ whole genome shotgun (WGS) entry which is preliminary data.</text>
</comment>
<organism evidence="1 2">
    <name type="scientific">Hoeflea algicola</name>
    <dbReference type="NCBI Taxonomy" id="2983763"/>
    <lineage>
        <taxon>Bacteria</taxon>
        <taxon>Pseudomonadati</taxon>
        <taxon>Pseudomonadota</taxon>
        <taxon>Alphaproteobacteria</taxon>
        <taxon>Hyphomicrobiales</taxon>
        <taxon>Rhizobiaceae</taxon>
        <taxon>Hoeflea</taxon>
    </lineage>
</organism>
<dbReference type="Pfam" id="PF06059">
    <property type="entry name" value="DUF930"/>
    <property type="match status" value="1"/>
</dbReference>
<dbReference type="InterPro" id="IPR009273">
    <property type="entry name" value="DUF930"/>
</dbReference>
<dbReference type="RefSeq" id="WP_267651871.1">
    <property type="nucleotide sequence ID" value="NZ_JAOVZR010000001.1"/>
</dbReference>
<reference evidence="1" key="1">
    <citation type="submission" date="2022-10" db="EMBL/GenBank/DDBJ databases">
        <title>Hoeflea sp. G2-23, isolated from marine algae.</title>
        <authorList>
            <person name="Kristyanto S."/>
            <person name="Kim J.M."/>
            <person name="Jeon C.O."/>
        </authorList>
    </citation>
    <scope>NUCLEOTIDE SEQUENCE</scope>
    <source>
        <strain evidence="1">G2-23</strain>
    </source>
</reference>
<gene>
    <name evidence="1" type="ORF">OEG84_00220</name>
</gene>
<keyword evidence="2" id="KW-1185">Reference proteome</keyword>
<dbReference type="Proteomes" id="UP001073227">
    <property type="component" value="Unassembled WGS sequence"/>
</dbReference>
<accession>A0ABT3Z338</accession>
<dbReference type="EMBL" id="JAOVZR010000001">
    <property type="protein sequence ID" value="MCY0146182.1"/>
    <property type="molecule type" value="Genomic_DNA"/>
</dbReference>
<sequence length="134" mass="15376">MRLFYSAIAIFIMLMGFGIPTASALDNGRIDQQLLKLDPKTRLEQTCDTEVMFAINRSENAYNVDKVIAYTFEDTIMGKNQIKAPGAAFRSRGKWSRLSYSCATGPRHLNARTLHYKIGSEIPRDQWRDYNLYD</sequence>
<name>A0ABT3Z338_9HYPH</name>
<proteinExistence type="predicted"/>
<protein>
    <submittedName>
        <fullName evidence="1">DUF930 domain-containing protein</fullName>
    </submittedName>
</protein>